<evidence type="ECO:0000313" key="2">
    <source>
        <dbReference type="EMBL" id="THF59419.1"/>
    </source>
</evidence>
<dbReference type="OrthoDB" id="8909515at2"/>
<evidence type="ECO:0000313" key="3">
    <source>
        <dbReference type="Proteomes" id="UP000307956"/>
    </source>
</evidence>
<organism evidence="2 3">
    <name type="scientific">Pseudothauera rhizosphaerae</name>
    <dbReference type="NCBI Taxonomy" id="2565932"/>
    <lineage>
        <taxon>Bacteria</taxon>
        <taxon>Pseudomonadati</taxon>
        <taxon>Pseudomonadota</taxon>
        <taxon>Betaproteobacteria</taxon>
        <taxon>Rhodocyclales</taxon>
        <taxon>Zoogloeaceae</taxon>
        <taxon>Pseudothauera</taxon>
    </lineage>
</organism>
<feature type="transmembrane region" description="Helical" evidence="1">
    <location>
        <begin position="45"/>
        <end position="72"/>
    </location>
</feature>
<name>A0A4S4AK83_9RHOO</name>
<keyword evidence="3" id="KW-1185">Reference proteome</keyword>
<evidence type="ECO:0008006" key="4">
    <source>
        <dbReference type="Google" id="ProtNLM"/>
    </source>
</evidence>
<protein>
    <recommendedName>
        <fullName evidence="4">Holin-X, holin superfamily III</fullName>
    </recommendedName>
</protein>
<dbReference type="RefSeq" id="WP_136385934.1">
    <property type="nucleotide sequence ID" value="NZ_SSOD01000013.1"/>
</dbReference>
<comment type="caution">
    <text evidence="2">The sequence shown here is derived from an EMBL/GenBank/DDBJ whole genome shotgun (WGS) entry which is preliminary data.</text>
</comment>
<dbReference type="AlphaFoldDB" id="A0A4S4AK83"/>
<dbReference type="InterPro" id="IPR009937">
    <property type="entry name" value="Phage_holin_3_6"/>
</dbReference>
<dbReference type="EMBL" id="SSOD01000013">
    <property type="protein sequence ID" value="THF59419.1"/>
    <property type="molecule type" value="Genomic_DNA"/>
</dbReference>
<dbReference type="Proteomes" id="UP000307956">
    <property type="component" value="Unassembled WGS sequence"/>
</dbReference>
<keyword evidence="1" id="KW-0812">Transmembrane</keyword>
<feature type="transmembrane region" description="Helical" evidence="1">
    <location>
        <begin position="78"/>
        <end position="99"/>
    </location>
</feature>
<keyword evidence="1" id="KW-0472">Membrane</keyword>
<accession>A0A4S4AK83</accession>
<evidence type="ECO:0000256" key="1">
    <source>
        <dbReference type="SAM" id="Phobius"/>
    </source>
</evidence>
<dbReference type="Pfam" id="PF07332">
    <property type="entry name" value="Phage_holin_3_6"/>
    <property type="match status" value="1"/>
</dbReference>
<keyword evidence="1" id="KW-1133">Transmembrane helix</keyword>
<reference evidence="2 3" key="1">
    <citation type="submission" date="2019-04" db="EMBL/GenBank/DDBJ databases">
        <title>Azoarcus rhizosphaerae sp. nov. isolated from rhizosphere of Ficus religiosa.</title>
        <authorList>
            <person name="Lin S.-Y."/>
            <person name="Hameed A."/>
            <person name="Hsu Y.-H."/>
            <person name="Young C.-C."/>
        </authorList>
    </citation>
    <scope>NUCLEOTIDE SEQUENCE [LARGE SCALE GENOMIC DNA]</scope>
    <source>
        <strain evidence="2 3">CC-YHH848</strain>
    </source>
</reference>
<gene>
    <name evidence="2" type="ORF">E6O51_15615</name>
</gene>
<sequence length="127" mass="13896">MSETRKPRLADSLRGFLDSGLATAQTRLELLAVEVQEEKLRLSALLLNVVLCALMLGFGVVFLVLFLTVLYWEEHRLLALGLATAVFIGAGLLTASNAARELKRGSRLFGASLAELARDRDALRRGE</sequence>
<proteinExistence type="predicted"/>